<evidence type="ECO:0000313" key="2">
    <source>
        <dbReference type="EMBL" id="KAA0011831.1"/>
    </source>
</evidence>
<reference evidence="2 3" key="1">
    <citation type="submission" date="2019-08" db="EMBL/GenBank/DDBJ databases">
        <title>Bioinformatics analysis of the strain L3 and L5.</title>
        <authorList>
            <person name="Li X."/>
        </authorList>
    </citation>
    <scope>NUCLEOTIDE SEQUENCE [LARGE SCALE GENOMIC DNA]</scope>
    <source>
        <strain evidence="2 3">L5</strain>
    </source>
</reference>
<dbReference type="InterPro" id="IPR036388">
    <property type="entry name" value="WH-like_DNA-bd_sf"/>
</dbReference>
<dbReference type="PRINTS" id="PR00778">
    <property type="entry name" value="HTHARSR"/>
</dbReference>
<sequence>MIAEPDLARLARTLGEPTRLNMLSLLMEGRALTAKELAYGAGVQPATATEHLKRLQTDGLVEATSQGRHKYFRLATPEVAHAIESLMVVARPLPARTLRRQPSEAMSAARYCYDHVAGRLGTGIAEWLFRHRLIYPEGEAVTLTPEGERWFTAFGIDIAEVRRRRRRFAYCCLDWSERCDHLGGALGAALTQRLQELDWIRRCKRSRAIEISEAGRLALAETFGLEFEASNAAS</sequence>
<dbReference type="GO" id="GO:0032791">
    <property type="term" value="F:lead ion binding"/>
    <property type="evidence" value="ECO:0007669"/>
    <property type="project" value="TreeGrafter"/>
</dbReference>
<name>A0A7V7KHX1_9GAMM</name>
<dbReference type="RefSeq" id="WP_149328392.1">
    <property type="nucleotide sequence ID" value="NZ_VTPY01000004.1"/>
</dbReference>
<dbReference type="PROSITE" id="PS50987">
    <property type="entry name" value="HTH_ARSR_2"/>
    <property type="match status" value="1"/>
</dbReference>
<dbReference type="NCBIfam" id="NF033788">
    <property type="entry name" value="HTH_metalloreg"/>
    <property type="match status" value="1"/>
</dbReference>
<evidence type="ECO:0000259" key="1">
    <source>
        <dbReference type="PROSITE" id="PS50987"/>
    </source>
</evidence>
<dbReference type="InterPro" id="IPR001845">
    <property type="entry name" value="HTH_ArsR_DNA-bd_dom"/>
</dbReference>
<dbReference type="Gene3D" id="1.10.10.10">
    <property type="entry name" value="Winged helix-like DNA-binding domain superfamily/Winged helix DNA-binding domain"/>
    <property type="match status" value="1"/>
</dbReference>
<dbReference type="PANTHER" id="PTHR39168:SF1">
    <property type="entry name" value="TRANSCRIPTIONAL REGULATORY PROTEIN"/>
    <property type="match status" value="1"/>
</dbReference>
<protein>
    <submittedName>
        <fullName evidence="2">Winged helix-turn-helix transcriptional regulator</fullName>
    </submittedName>
</protein>
<accession>A0A7V7KHX1</accession>
<dbReference type="InterPro" id="IPR011991">
    <property type="entry name" value="ArsR-like_HTH"/>
</dbReference>
<comment type="caution">
    <text evidence="2">The sequence shown here is derived from an EMBL/GenBank/DDBJ whole genome shotgun (WGS) entry which is preliminary data.</text>
</comment>
<dbReference type="CDD" id="cd00090">
    <property type="entry name" value="HTH_ARSR"/>
    <property type="match status" value="1"/>
</dbReference>
<dbReference type="GO" id="GO:0003700">
    <property type="term" value="F:DNA-binding transcription factor activity"/>
    <property type="evidence" value="ECO:0007669"/>
    <property type="project" value="InterPro"/>
</dbReference>
<evidence type="ECO:0000313" key="3">
    <source>
        <dbReference type="Proteomes" id="UP000486760"/>
    </source>
</evidence>
<dbReference type="InterPro" id="IPR036390">
    <property type="entry name" value="WH_DNA-bd_sf"/>
</dbReference>
<organism evidence="2 3">
    <name type="scientific">Billgrantia pellis</name>
    <dbReference type="NCBI Taxonomy" id="2606936"/>
    <lineage>
        <taxon>Bacteria</taxon>
        <taxon>Pseudomonadati</taxon>
        <taxon>Pseudomonadota</taxon>
        <taxon>Gammaproteobacteria</taxon>
        <taxon>Oceanospirillales</taxon>
        <taxon>Halomonadaceae</taxon>
        <taxon>Billgrantia</taxon>
    </lineage>
</organism>
<dbReference type="AlphaFoldDB" id="A0A7V7KHX1"/>
<dbReference type="Proteomes" id="UP000486760">
    <property type="component" value="Unassembled WGS sequence"/>
</dbReference>
<dbReference type="Pfam" id="PF12840">
    <property type="entry name" value="HTH_20"/>
    <property type="match status" value="1"/>
</dbReference>
<gene>
    <name evidence="2" type="ORF">F0A17_11005</name>
</gene>
<dbReference type="SUPFAM" id="SSF46785">
    <property type="entry name" value="Winged helix' DNA-binding domain"/>
    <property type="match status" value="1"/>
</dbReference>
<dbReference type="GO" id="GO:0046686">
    <property type="term" value="P:response to cadmium ion"/>
    <property type="evidence" value="ECO:0007669"/>
    <property type="project" value="TreeGrafter"/>
</dbReference>
<dbReference type="SMART" id="SM00418">
    <property type="entry name" value="HTH_ARSR"/>
    <property type="match status" value="1"/>
</dbReference>
<dbReference type="GO" id="GO:0097063">
    <property type="term" value="F:cadmium ion sensor activity"/>
    <property type="evidence" value="ECO:0007669"/>
    <property type="project" value="TreeGrafter"/>
</dbReference>
<dbReference type="EMBL" id="VTPY01000004">
    <property type="protein sequence ID" value="KAA0011831.1"/>
    <property type="molecule type" value="Genomic_DNA"/>
</dbReference>
<dbReference type="PANTHER" id="PTHR39168">
    <property type="entry name" value="TRANSCRIPTIONAL REGULATOR-RELATED"/>
    <property type="match status" value="1"/>
</dbReference>
<dbReference type="InterPro" id="IPR052543">
    <property type="entry name" value="HTH_Metal-responsive_Reg"/>
</dbReference>
<keyword evidence="3" id="KW-1185">Reference proteome</keyword>
<dbReference type="GO" id="GO:0010288">
    <property type="term" value="P:response to lead ion"/>
    <property type="evidence" value="ECO:0007669"/>
    <property type="project" value="TreeGrafter"/>
</dbReference>
<dbReference type="GO" id="GO:0003677">
    <property type="term" value="F:DNA binding"/>
    <property type="evidence" value="ECO:0007669"/>
    <property type="project" value="TreeGrafter"/>
</dbReference>
<feature type="domain" description="HTH arsR-type" evidence="1">
    <location>
        <begin position="1"/>
        <end position="94"/>
    </location>
</feature>
<proteinExistence type="predicted"/>